<feature type="transmembrane region" description="Helical" evidence="1">
    <location>
        <begin position="16"/>
        <end position="38"/>
    </location>
</feature>
<feature type="transmembrane region" description="Helical" evidence="1">
    <location>
        <begin position="97"/>
        <end position="122"/>
    </location>
</feature>
<keyword evidence="1" id="KW-0472">Membrane</keyword>
<proteinExistence type="predicted"/>
<evidence type="ECO:0008006" key="4">
    <source>
        <dbReference type="Google" id="ProtNLM"/>
    </source>
</evidence>
<sequence length="271" mass="28815">MIKMLFKHEFLRTWKLALVVLGGGAVVSALGALGALWFPGPVGALTGVLGILVAGVLPFAVTLGLGIDFYRSTYAKTGYLTAALPVKGSTIYGVKLAYAYLVTLLSLLVAVPLAAFAIAALLGVSGEMTFAEAWASIGEVGGAFGGLPFWLQASIVVLVLLYPLSSLAQYWFAVTVGSESWINRLGLGGVVLTWFGYYVAAQLVAVVAIFIPPYLDITDPSDVHVFTNPMQLFSEYSEGGLPVMAIVVGFVLAIAAIWWGKVSYDRRLELR</sequence>
<reference evidence="2 3" key="1">
    <citation type="journal article" date="2008" name="Int. J. Syst. Evol. Microbiol.">
        <title>Tessaracoccus flavescens sp. nov., isolated from marine sediment.</title>
        <authorList>
            <person name="Lee D.W."/>
            <person name="Lee S.D."/>
        </authorList>
    </citation>
    <scope>NUCLEOTIDE SEQUENCE [LARGE SCALE GENOMIC DNA]</scope>
    <source>
        <strain evidence="2 3">T21</strain>
    </source>
</reference>
<keyword evidence="3" id="KW-1185">Reference proteome</keyword>
<dbReference type="EMBL" id="CP123967">
    <property type="protein sequence ID" value="WGT48234.1"/>
    <property type="molecule type" value="Genomic_DNA"/>
</dbReference>
<feature type="transmembrane region" description="Helical" evidence="1">
    <location>
        <begin position="239"/>
        <end position="259"/>
    </location>
</feature>
<feature type="transmembrane region" description="Helical" evidence="1">
    <location>
        <begin position="44"/>
        <end position="67"/>
    </location>
</feature>
<gene>
    <name evidence="2" type="ORF">QH948_05645</name>
</gene>
<keyword evidence="1" id="KW-1133">Transmembrane helix</keyword>
<name>A0ABY8Q0B1_9ACTN</name>
<protein>
    <recommendedName>
        <fullName evidence="4">ABC transporter permease</fullName>
    </recommendedName>
</protein>
<evidence type="ECO:0000313" key="2">
    <source>
        <dbReference type="EMBL" id="WGT48234.1"/>
    </source>
</evidence>
<evidence type="ECO:0000313" key="3">
    <source>
        <dbReference type="Proteomes" id="UP001244136"/>
    </source>
</evidence>
<feature type="transmembrane region" description="Helical" evidence="1">
    <location>
        <begin position="149"/>
        <end position="173"/>
    </location>
</feature>
<keyword evidence="1" id="KW-0812">Transmembrane</keyword>
<evidence type="ECO:0000256" key="1">
    <source>
        <dbReference type="SAM" id="Phobius"/>
    </source>
</evidence>
<accession>A0ABY8Q0B1</accession>
<feature type="transmembrane region" description="Helical" evidence="1">
    <location>
        <begin position="185"/>
        <end position="211"/>
    </location>
</feature>
<organism evidence="2 3">
    <name type="scientific">Tessaracoccus lacteus</name>
    <dbReference type="NCBI Taxonomy" id="3041766"/>
    <lineage>
        <taxon>Bacteria</taxon>
        <taxon>Bacillati</taxon>
        <taxon>Actinomycetota</taxon>
        <taxon>Actinomycetes</taxon>
        <taxon>Propionibacteriales</taxon>
        <taxon>Propionibacteriaceae</taxon>
        <taxon>Tessaracoccus</taxon>
    </lineage>
</organism>
<dbReference type="Proteomes" id="UP001244136">
    <property type="component" value="Chromosome"/>
</dbReference>
<dbReference type="RefSeq" id="WP_281145878.1">
    <property type="nucleotide sequence ID" value="NZ_CP123967.1"/>
</dbReference>